<dbReference type="EMBL" id="JAKLTQ010000011">
    <property type="protein sequence ID" value="MCG2623137.1"/>
    <property type="molecule type" value="Genomic_DNA"/>
</dbReference>
<reference evidence="2" key="1">
    <citation type="submission" date="2022-01" db="EMBL/GenBank/DDBJ databases">
        <authorList>
            <person name="Jo J.-H."/>
            <person name="Im W.-T."/>
        </authorList>
    </citation>
    <scope>NUCLEOTIDE SEQUENCE</scope>
    <source>
        <strain evidence="2">I2-34</strain>
    </source>
</reference>
<evidence type="ECO:0000256" key="1">
    <source>
        <dbReference type="SAM" id="MobiDB-lite"/>
    </source>
</evidence>
<dbReference type="RefSeq" id="WP_237822143.1">
    <property type="nucleotide sequence ID" value="NZ_JAKLTQ010000011.1"/>
</dbReference>
<comment type="caution">
    <text evidence="2">The sequence shown here is derived from an EMBL/GenBank/DDBJ whole genome shotgun (WGS) entry which is preliminary data.</text>
</comment>
<evidence type="ECO:0000313" key="3">
    <source>
        <dbReference type="Proteomes" id="UP001165368"/>
    </source>
</evidence>
<gene>
    <name evidence="2" type="ORF">LVY72_14640</name>
</gene>
<feature type="region of interest" description="Disordered" evidence="1">
    <location>
        <begin position="91"/>
        <end position="120"/>
    </location>
</feature>
<proteinExistence type="predicted"/>
<name>A0ABS9L9I8_9MICC</name>
<feature type="compositionally biased region" description="Basic and acidic residues" evidence="1">
    <location>
        <begin position="98"/>
        <end position="108"/>
    </location>
</feature>
<organism evidence="2 3">
    <name type="scientific">Arthrobacter hankyongi</name>
    <dbReference type="NCBI Taxonomy" id="2904801"/>
    <lineage>
        <taxon>Bacteria</taxon>
        <taxon>Bacillati</taxon>
        <taxon>Actinomycetota</taxon>
        <taxon>Actinomycetes</taxon>
        <taxon>Micrococcales</taxon>
        <taxon>Micrococcaceae</taxon>
        <taxon>Arthrobacter</taxon>
    </lineage>
</organism>
<sequence length="120" mass="12865">MPGGPAPGPHRRGKDPRAGIYRSLAEALRSYPGTGADSPAARIGVASWEAWFPGRHLMSEAFYGLRADFALNDAPGPDKWVSRDMLRDLPFAPGGGNLRRDRGHRERPAAGGHPVLDAQG</sequence>
<accession>A0ABS9L9I8</accession>
<evidence type="ECO:0000313" key="2">
    <source>
        <dbReference type="EMBL" id="MCG2623137.1"/>
    </source>
</evidence>
<keyword evidence="3" id="KW-1185">Reference proteome</keyword>
<dbReference type="Proteomes" id="UP001165368">
    <property type="component" value="Unassembled WGS sequence"/>
</dbReference>
<protein>
    <submittedName>
        <fullName evidence="2">Uncharacterized protein</fullName>
    </submittedName>
</protein>